<feature type="region of interest" description="Disordered" evidence="1">
    <location>
        <begin position="121"/>
        <end position="173"/>
    </location>
</feature>
<dbReference type="AlphaFoldDB" id="A0A6A3IPI5"/>
<reference evidence="2 3" key="1">
    <citation type="submission" date="2018-09" db="EMBL/GenBank/DDBJ databases">
        <title>Genomic investigation of the strawberry pathogen Phytophthora fragariae indicates pathogenicity is determined by transcriptional variation in three key races.</title>
        <authorList>
            <person name="Adams T.M."/>
            <person name="Armitage A.D."/>
            <person name="Sobczyk M.K."/>
            <person name="Bates H.J."/>
            <person name="Dunwell J.M."/>
            <person name="Nellist C.F."/>
            <person name="Harrison R.J."/>
        </authorList>
    </citation>
    <scope>NUCLEOTIDE SEQUENCE [LARGE SCALE GENOMIC DNA]</scope>
    <source>
        <strain evidence="2 3">SCRP245</strain>
    </source>
</reference>
<organism evidence="2 3">
    <name type="scientific">Phytophthora fragariae</name>
    <dbReference type="NCBI Taxonomy" id="53985"/>
    <lineage>
        <taxon>Eukaryota</taxon>
        <taxon>Sar</taxon>
        <taxon>Stramenopiles</taxon>
        <taxon>Oomycota</taxon>
        <taxon>Peronosporomycetes</taxon>
        <taxon>Peronosporales</taxon>
        <taxon>Peronosporaceae</taxon>
        <taxon>Phytophthora</taxon>
    </lineage>
</organism>
<dbReference type="EMBL" id="QXFW01001864">
    <property type="protein sequence ID" value="KAE8984846.1"/>
    <property type="molecule type" value="Genomic_DNA"/>
</dbReference>
<comment type="caution">
    <text evidence="2">The sequence shown here is derived from an EMBL/GenBank/DDBJ whole genome shotgun (WGS) entry which is preliminary data.</text>
</comment>
<accession>A0A6A3IPI5</accession>
<proteinExistence type="predicted"/>
<dbReference type="Proteomes" id="UP000460718">
    <property type="component" value="Unassembled WGS sequence"/>
</dbReference>
<feature type="region of interest" description="Disordered" evidence="1">
    <location>
        <begin position="61"/>
        <end position="101"/>
    </location>
</feature>
<evidence type="ECO:0000313" key="3">
    <source>
        <dbReference type="Proteomes" id="UP000460718"/>
    </source>
</evidence>
<sequence length="410" mass="44998">MSRNGTFVFGEMMNALKAFEEIIKDGVAPNVVRRRASATVDQGDIDASSECSDIVEEVLRPTRGQCQTPTSDVPDGTDTVPTGTSVTPSVPAGTGTAPEDTSAVSIGICDDVAVPSHVTVASTVSKRPHETSSSSESADSFRINKSATSRGRPKVHKQQNLSQKKQRMDQGRKTAAKLVQGTLFPVRSVRNVTAVLNNDYSYEDAQQVLTSITVRTLPKTKRVIAGIYSRSDFQTDIRYVFPHQFVRKAQSAILAFRRSLADGSSDDGVAVKVPRFGNYASDNINAMDRWHTSMEYLSDSEEAINWAMLDAAVLQHTHNPHTDPGRQISPSLLYIQITFAMWATRRGLHSSNTRSQFWSGELLASHRNQTLKFMKSTWVNYPSFFAKSACCTGTGTSDSSVAWGLEKRYA</sequence>
<feature type="compositionally biased region" description="Low complexity" evidence="1">
    <location>
        <begin position="68"/>
        <end position="91"/>
    </location>
</feature>
<name>A0A6A3IPI5_9STRA</name>
<evidence type="ECO:0000256" key="1">
    <source>
        <dbReference type="SAM" id="MobiDB-lite"/>
    </source>
</evidence>
<protein>
    <submittedName>
        <fullName evidence="2">Uncharacterized protein</fullName>
    </submittedName>
</protein>
<gene>
    <name evidence="2" type="ORF">PF011_g20623</name>
</gene>
<evidence type="ECO:0000313" key="2">
    <source>
        <dbReference type="EMBL" id="KAE8984846.1"/>
    </source>
</evidence>